<dbReference type="PANTHER" id="PTHR37611">
    <property type="entry name" value="VIRUS-SPECIFIC-SIGNALING-PATHWAY REGULATED PROTEIN-RELATED"/>
    <property type="match status" value="1"/>
</dbReference>
<comment type="caution">
    <text evidence="1">The sequence shown here is derived from an EMBL/GenBank/DDBJ whole genome shotgun (WGS) entry which is preliminary data.</text>
</comment>
<dbReference type="EMBL" id="MNCJ02000330">
    <property type="protein sequence ID" value="KAF5766526.1"/>
    <property type="molecule type" value="Genomic_DNA"/>
</dbReference>
<proteinExistence type="predicted"/>
<dbReference type="Proteomes" id="UP000215914">
    <property type="component" value="Unassembled WGS sequence"/>
</dbReference>
<reference evidence="1" key="1">
    <citation type="journal article" date="2017" name="Nature">
        <title>The sunflower genome provides insights into oil metabolism, flowering and Asterid evolution.</title>
        <authorList>
            <person name="Badouin H."/>
            <person name="Gouzy J."/>
            <person name="Grassa C.J."/>
            <person name="Murat F."/>
            <person name="Staton S.E."/>
            <person name="Cottret L."/>
            <person name="Lelandais-Briere C."/>
            <person name="Owens G.L."/>
            <person name="Carrere S."/>
            <person name="Mayjonade B."/>
            <person name="Legrand L."/>
            <person name="Gill N."/>
            <person name="Kane N.C."/>
            <person name="Bowers J.E."/>
            <person name="Hubner S."/>
            <person name="Bellec A."/>
            <person name="Berard A."/>
            <person name="Berges H."/>
            <person name="Blanchet N."/>
            <person name="Boniface M.C."/>
            <person name="Brunel D."/>
            <person name="Catrice O."/>
            <person name="Chaidir N."/>
            <person name="Claudel C."/>
            <person name="Donnadieu C."/>
            <person name="Faraut T."/>
            <person name="Fievet G."/>
            <person name="Helmstetter N."/>
            <person name="King M."/>
            <person name="Knapp S.J."/>
            <person name="Lai Z."/>
            <person name="Le Paslier M.C."/>
            <person name="Lippi Y."/>
            <person name="Lorenzon L."/>
            <person name="Mandel J.R."/>
            <person name="Marage G."/>
            <person name="Marchand G."/>
            <person name="Marquand E."/>
            <person name="Bret-Mestries E."/>
            <person name="Morien E."/>
            <person name="Nambeesan S."/>
            <person name="Nguyen T."/>
            <person name="Pegot-Espagnet P."/>
            <person name="Pouilly N."/>
            <person name="Raftis F."/>
            <person name="Sallet E."/>
            <person name="Schiex T."/>
            <person name="Thomas J."/>
            <person name="Vandecasteele C."/>
            <person name="Vares D."/>
            <person name="Vear F."/>
            <person name="Vautrin S."/>
            <person name="Crespi M."/>
            <person name="Mangin B."/>
            <person name="Burke J.M."/>
            <person name="Salse J."/>
            <person name="Munos S."/>
            <person name="Vincourt P."/>
            <person name="Rieseberg L.H."/>
            <person name="Langlade N.B."/>
        </authorList>
    </citation>
    <scope>NUCLEOTIDE SEQUENCE</scope>
    <source>
        <tissue evidence="1">Leaves</tissue>
    </source>
</reference>
<dbReference type="AlphaFoldDB" id="A0A9K3H4Y2"/>
<name>A0A9K3H4Y2_HELAN</name>
<dbReference type="PANTHER" id="PTHR37611:SF2">
    <property type="entry name" value="VIRUS-SPECIFIC-SIGNALING-PATHWAY REGULATED PROTEIN-RELATED"/>
    <property type="match status" value="1"/>
</dbReference>
<organism evidence="1 2">
    <name type="scientific">Helianthus annuus</name>
    <name type="common">Common sunflower</name>
    <dbReference type="NCBI Taxonomy" id="4232"/>
    <lineage>
        <taxon>Eukaryota</taxon>
        <taxon>Viridiplantae</taxon>
        <taxon>Streptophyta</taxon>
        <taxon>Embryophyta</taxon>
        <taxon>Tracheophyta</taxon>
        <taxon>Spermatophyta</taxon>
        <taxon>Magnoliopsida</taxon>
        <taxon>eudicotyledons</taxon>
        <taxon>Gunneridae</taxon>
        <taxon>Pentapetalae</taxon>
        <taxon>asterids</taxon>
        <taxon>campanulids</taxon>
        <taxon>Asterales</taxon>
        <taxon>Asteraceae</taxon>
        <taxon>Asteroideae</taxon>
        <taxon>Heliantheae alliance</taxon>
        <taxon>Heliantheae</taxon>
        <taxon>Helianthus</taxon>
    </lineage>
</organism>
<evidence type="ECO:0000313" key="2">
    <source>
        <dbReference type="Proteomes" id="UP000215914"/>
    </source>
</evidence>
<evidence type="ECO:0000313" key="1">
    <source>
        <dbReference type="EMBL" id="KAF5766526.1"/>
    </source>
</evidence>
<dbReference type="Gramene" id="mRNA:HanXRQr2_Chr15g0716371">
    <property type="protein sequence ID" value="CDS:HanXRQr2_Chr15g0716371.1"/>
    <property type="gene ID" value="HanXRQr2_Chr15g0716371"/>
</dbReference>
<sequence length="231" mass="27090">MGDYDFGDMVHPTQQPLSCRSKDNCTIISLWPTNELIYLCELCLYKLTLFLQFLIVFSYSHLIGPFFFFSIIHFHTLICLMASLIKENWASINDQYDFDSFENLEIDDALLMSILDEPHVEGECDNEKLSSVIRSLEAEISPIVIDDHDMSMELEWNVDWENSHQFLTNQSYIKSQDIQYNWMDMDDMYIQRYEDEMGGVIEFGGVKDYSQISYANNIEEHGYGALWQEIN</sequence>
<protein>
    <submittedName>
        <fullName evidence="1">Uncharacterized protein</fullName>
    </submittedName>
</protein>
<gene>
    <name evidence="1" type="ORF">HanXRQr2_Chr15g0716371</name>
</gene>
<accession>A0A9K3H4Y2</accession>
<reference evidence="1" key="2">
    <citation type="submission" date="2020-06" db="EMBL/GenBank/DDBJ databases">
        <title>Helianthus annuus Genome sequencing and assembly Release 2.</title>
        <authorList>
            <person name="Gouzy J."/>
            <person name="Langlade N."/>
            <person name="Munos S."/>
        </authorList>
    </citation>
    <scope>NUCLEOTIDE SEQUENCE</scope>
    <source>
        <tissue evidence="1">Leaves</tissue>
    </source>
</reference>
<keyword evidence="2" id="KW-1185">Reference proteome</keyword>